<feature type="compositionally biased region" description="Polar residues" evidence="1">
    <location>
        <begin position="270"/>
        <end position="285"/>
    </location>
</feature>
<organism evidence="2">
    <name type="scientific">Capra hircus</name>
    <name type="common">Goat</name>
    <dbReference type="NCBI Taxonomy" id="9925"/>
    <lineage>
        <taxon>Eukaryota</taxon>
        <taxon>Metazoa</taxon>
        <taxon>Chordata</taxon>
        <taxon>Craniata</taxon>
        <taxon>Vertebrata</taxon>
        <taxon>Euteleostomi</taxon>
        <taxon>Mammalia</taxon>
        <taxon>Eutheria</taxon>
        <taxon>Laurasiatheria</taxon>
        <taxon>Artiodactyla</taxon>
        <taxon>Ruminantia</taxon>
        <taxon>Pecora</taxon>
        <taxon>Bovidae</taxon>
        <taxon>Caprinae</taxon>
        <taxon>Capra</taxon>
    </lineage>
</organism>
<feature type="compositionally biased region" description="Basic and acidic residues" evidence="1">
    <location>
        <begin position="196"/>
        <end position="207"/>
    </location>
</feature>
<gene>
    <name evidence="2" type="primary">LOC102169090</name>
</gene>
<dbReference type="AlphaFoldDB" id="A0A8C2NVX8"/>
<name>A0A8C2NVX8_CAPHI</name>
<feature type="region of interest" description="Disordered" evidence="1">
    <location>
        <begin position="187"/>
        <end position="217"/>
    </location>
</feature>
<dbReference type="Ensembl" id="ENSCHIT00010015068.1">
    <property type="protein sequence ID" value="ENSCHIP00010010618.1"/>
    <property type="gene ID" value="ENSCHIG00010007964.1"/>
</dbReference>
<feature type="compositionally biased region" description="Basic and acidic residues" evidence="1">
    <location>
        <begin position="297"/>
        <end position="312"/>
    </location>
</feature>
<feature type="compositionally biased region" description="Basic and acidic residues" evidence="1">
    <location>
        <begin position="321"/>
        <end position="334"/>
    </location>
</feature>
<protein>
    <recommendedName>
        <fullName evidence="3">Nuclear envelope pore membrane protein POM 121-like</fullName>
    </recommendedName>
</protein>
<proteinExistence type="predicted"/>
<evidence type="ECO:0008006" key="3">
    <source>
        <dbReference type="Google" id="ProtNLM"/>
    </source>
</evidence>
<dbReference type="PANTHER" id="PTHR15566:SF9">
    <property type="entry name" value="LOC100125913 PROTEIN"/>
    <property type="match status" value="1"/>
</dbReference>
<evidence type="ECO:0000256" key="1">
    <source>
        <dbReference type="SAM" id="MobiDB-lite"/>
    </source>
</evidence>
<accession>A0A8C2NVX8</accession>
<dbReference type="InterPro" id="IPR043220">
    <property type="entry name" value="POM121-like_prot_1"/>
</dbReference>
<reference evidence="2" key="2">
    <citation type="submission" date="2025-08" db="UniProtKB">
        <authorList>
            <consortium name="Ensembl"/>
        </authorList>
    </citation>
    <scope>IDENTIFICATION</scope>
</reference>
<reference evidence="2" key="1">
    <citation type="submission" date="2019-03" db="EMBL/GenBank/DDBJ databases">
        <title>Genome sequencing and reference-guided assembly of Black Bengal Goat (Capra hircus).</title>
        <authorList>
            <person name="Siddiki A.Z."/>
            <person name="Baten A."/>
            <person name="Billah M."/>
            <person name="Alam M.A.U."/>
            <person name="Shawrob K.S.M."/>
            <person name="Saha S."/>
            <person name="Chowdhury M."/>
            <person name="Rahman A.H."/>
            <person name="Stear M."/>
            <person name="Miah G."/>
            <person name="Das G.B."/>
            <person name="Hossain M.M."/>
            <person name="Kumkum M."/>
            <person name="Islam M.S."/>
            <person name="Mollah A.M."/>
            <person name="Ahsan A."/>
            <person name="Tusar F."/>
            <person name="Khan M.K.I."/>
        </authorList>
    </citation>
    <scope>NUCLEOTIDE SEQUENCE [LARGE SCALE GENOMIC DNA]</scope>
</reference>
<feature type="region of interest" description="Disordered" evidence="1">
    <location>
        <begin position="270"/>
        <end position="358"/>
    </location>
</feature>
<evidence type="ECO:0000313" key="2">
    <source>
        <dbReference type="Ensembl" id="ENSCHIP00010010618.1"/>
    </source>
</evidence>
<sequence>MGCYLSRPRPRPSSPALPGGDQPESPECLGPAHTASRVPPACRVHSGAPTLDLARRLSFEGLMASPRRRLYRRGFVLVHRRQYSIQQARCLFWGFFPSVPRSGHQKPLPSACSSNMFYTSVILRMASTKGKLTLRLPLKQTVICTWSSFSVHLPNLCVKEILVRALEESGQLRGKEDKDLTALAESRKGLAKQKKEHSAQESQDKQRRGSNPGGNAQSAFRRLMINGVLSSFVPRPGPLVLCSKGSEDILIRKSQTYFLSSRSKRNAITSSYSSTRGFPQLQRSGPGTAGLLGPESSHLHELSEKTSEEGHRPNPLASMEPQRKIEDEKIADGHLRKKQNLNWSQSSDSSRPRKRKIPLLLPTRRNGPLILPPPLQIGYPVTAEDLDLEKRAAIQWINNVLEGYPFPLHGEKTAPGLSLYSSRDILGNLKMCVLLWVSSSCVPLFLSWYNHLFDATNPLVSS</sequence>
<dbReference type="PANTHER" id="PTHR15566">
    <property type="entry name" value="POM121-LIKE"/>
    <property type="match status" value="1"/>
</dbReference>
<feature type="compositionally biased region" description="Polar residues" evidence="1">
    <location>
        <begin position="340"/>
        <end position="349"/>
    </location>
</feature>
<dbReference type="Pfam" id="PF15229">
    <property type="entry name" value="POM121"/>
    <property type="match status" value="1"/>
</dbReference>
<feature type="region of interest" description="Disordered" evidence="1">
    <location>
        <begin position="1"/>
        <end position="34"/>
    </location>
</feature>